<evidence type="ECO:0000313" key="8">
    <source>
        <dbReference type="EMBL" id="KAI3909666.1"/>
    </source>
</evidence>
<dbReference type="InterPro" id="IPR031052">
    <property type="entry name" value="FHY3/FAR1"/>
</dbReference>
<dbReference type="PROSITE" id="PS50966">
    <property type="entry name" value="ZF_SWIM"/>
    <property type="match status" value="1"/>
</dbReference>
<evidence type="ECO:0000256" key="6">
    <source>
        <dbReference type="RuleBase" id="RU367018"/>
    </source>
</evidence>
<evidence type="ECO:0000313" key="9">
    <source>
        <dbReference type="Proteomes" id="UP001202328"/>
    </source>
</evidence>
<reference evidence="8" key="1">
    <citation type="submission" date="2022-04" db="EMBL/GenBank/DDBJ databases">
        <title>A functionally conserved STORR gene fusion in Papaver species that diverged 16.8 million years ago.</title>
        <authorList>
            <person name="Catania T."/>
        </authorList>
    </citation>
    <scope>NUCLEOTIDE SEQUENCE</scope>
    <source>
        <strain evidence="8">S-188037</strain>
    </source>
</reference>
<dbReference type="Pfam" id="PF10551">
    <property type="entry name" value="MULE"/>
    <property type="match status" value="1"/>
</dbReference>
<dbReference type="PANTHER" id="PTHR31669">
    <property type="entry name" value="PROTEIN FAR1-RELATED SEQUENCE 10-RELATED"/>
    <property type="match status" value="1"/>
</dbReference>
<comment type="caution">
    <text evidence="8">The sequence shown here is derived from an EMBL/GenBank/DDBJ whole genome shotgun (WGS) entry which is preliminary data.</text>
</comment>
<dbReference type="GO" id="GO:0008270">
    <property type="term" value="F:zinc ion binding"/>
    <property type="evidence" value="ECO:0007669"/>
    <property type="project" value="UniProtKB-UniRule"/>
</dbReference>
<protein>
    <recommendedName>
        <fullName evidence="6">Protein FAR1-RELATED SEQUENCE</fullName>
    </recommendedName>
</protein>
<dbReference type="InterPro" id="IPR018289">
    <property type="entry name" value="MULE_transposase_dom"/>
</dbReference>
<comment type="function">
    <text evidence="6">Putative transcription activator involved in regulating light control of development.</text>
</comment>
<name>A0AAD4SKE7_9MAGN</name>
<evidence type="ECO:0000256" key="3">
    <source>
        <dbReference type="ARBA" id="ARBA00022771"/>
    </source>
</evidence>
<keyword evidence="9" id="KW-1185">Reference proteome</keyword>
<feature type="domain" description="SWIM-type" evidence="7">
    <location>
        <begin position="582"/>
        <end position="618"/>
    </location>
</feature>
<proteinExistence type="inferred from homology"/>
<organism evidence="8 9">
    <name type="scientific">Papaver atlanticum</name>
    <dbReference type="NCBI Taxonomy" id="357466"/>
    <lineage>
        <taxon>Eukaryota</taxon>
        <taxon>Viridiplantae</taxon>
        <taxon>Streptophyta</taxon>
        <taxon>Embryophyta</taxon>
        <taxon>Tracheophyta</taxon>
        <taxon>Spermatophyta</taxon>
        <taxon>Magnoliopsida</taxon>
        <taxon>Ranunculales</taxon>
        <taxon>Papaveraceae</taxon>
        <taxon>Papaveroideae</taxon>
        <taxon>Papaver</taxon>
    </lineage>
</organism>
<dbReference type="Pfam" id="PF03101">
    <property type="entry name" value="FAR1"/>
    <property type="match status" value="1"/>
</dbReference>
<keyword evidence="6" id="KW-0539">Nucleus</keyword>
<keyword evidence="2 6" id="KW-0479">Metal-binding</keyword>
<dbReference type="Pfam" id="PF04434">
    <property type="entry name" value="SWIM"/>
    <property type="match status" value="1"/>
</dbReference>
<dbReference type="InterPro" id="IPR004330">
    <property type="entry name" value="FAR1_DNA_bnd_dom"/>
</dbReference>
<evidence type="ECO:0000256" key="2">
    <source>
        <dbReference type="ARBA" id="ARBA00022723"/>
    </source>
</evidence>
<dbReference type="EMBL" id="JAJJMB010010315">
    <property type="protein sequence ID" value="KAI3909666.1"/>
    <property type="molecule type" value="Genomic_DNA"/>
</dbReference>
<dbReference type="GO" id="GO:0005634">
    <property type="term" value="C:nucleus"/>
    <property type="evidence" value="ECO:0007669"/>
    <property type="project" value="UniProtKB-SubCell"/>
</dbReference>
<dbReference type="InterPro" id="IPR007527">
    <property type="entry name" value="Znf_SWIM"/>
</dbReference>
<dbReference type="GO" id="GO:0006355">
    <property type="term" value="P:regulation of DNA-templated transcription"/>
    <property type="evidence" value="ECO:0007669"/>
    <property type="project" value="UniProtKB-UniRule"/>
</dbReference>
<gene>
    <name evidence="8" type="ORF">MKW98_014083</name>
</gene>
<accession>A0AAD4SKE7</accession>
<keyword evidence="3 5" id="KW-0863">Zinc-finger</keyword>
<comment type="subcellular location">
    <subcellularLocation>
        <location evidence="6">Nucleus</location>
    </subcellularLocation>
</comment>
<dbReference type="SMART" id="SM00575">
    <property type="entry name" value="ZnF_PMZ"/>
    <property type="match status" value="1"/>
</dbReference>
<evidence type="ECO:0000256" key="4">
    <source>
        <dbReference type="ARBA" id="ARBA00022833"/>
    </source>
</evidence>
<comment type="similarity">
    <text evidence="1 6">Belongs to the FHY3/FAR1 family.</text>
</comment>
<evidence type="ECO:0000256" key="5">
    <source>
        <dbReference type="PROSITE-ProRule" id="PRU00325"/>
    </source>
</evidence>
<dbReference type="Proteomes" id="UP001202328">
    <property type="component" value="Unassembled WGS sequence"/>
</dbReference>
<dbReference type="InterPro" id="IPR006564">
    <property type="entry name" value="Znf_PMZ"/>
</dbReference>
<dbReference type="AlphaFoldDB" id="A0AAD4SKE7"/>
<keyword evidence="4 6" id="KW-0862">Zinc</keyword>
<evidence type="ECO:0000259" key="7">
    <source>
        <dbReference type="PROSITE" id="PS50966"/>
    </source>
</evidence>
<evidence type="ECO:0000256" key="1">
    <source>
        <dbReference type="ARBA" id="ARBA00005889"/>
    </source>
</evidence>
<sequence>MTEFTIPLGCLPLTPLLDAINDFFTPIQCYNEGDVLLLNTQLFTEMESTRIDMLVVEEEGVCDVNVGNGECQQGNEQHLEGSEKLEEPKVGMVFSSQDDVYRYYTNYGIQQGFRVNRRSTRCDDYGILRYFTFACSREKKRVSTSKNRYSNLTSGTNCQAKIRTIMQCDGSFKLSGVVLEHNHPLTPGETRCFKYKKLDQDAKTRVRQQSRTSDIVQTGICETLMVGDKRSRNNYGQVKTLMPEEGDAAVLQNFFVKMQTRSSNFFYVMDMDEDCTVRNIFWADARSRAAYEDFGDVVTLDTSNLGNKFVMPLVPFVGVNHHGQAILLGCALLSNEAVGTFLWLFKSWLACMMGIPPKAIITDQSQAIQKAVQTVFPNVQYRWCLWQVMKKTREKLKGCSQYEAIKISLQNSVCESTSKDEFEDEWRKVIEKYGLHDNEWLKELYVERHRWVPIYTKETFWAGMSTARRSESSCALFNGHVNSKTTLKQFLEQYDNLIRSKVEKESRADYESLYSRYDCITHYEIEKQFQEVYTNKKFKEFQEEIMGKLYCYTSLVKEGDSIFVIQVTEHVKVGDSEKDAKFIVNFNAVDCELNCTCHLFEFSGIICRHTLSVLTQSKVQQVPSKYILSRWRKDIKRKCSFVKANYKDLDVNPTAQRYDEMCKYFHEVATMSADCKDQSITVMNALHELKAKIGMPV</sequence>
<dbReference type="PANTHER" id="PTHR31669:SF283">
    <property type="entry name" value="PROTEIN FAR1-RELATED SEQUENCE"/>
    <property type="match status" value="1"/>
</dbReference>